<keyword evidence="11" id="KW-1185">Reference proteome</keyword>
<comment type="similarity">
    <text evidence="2">Belongs to the auxin efflux carrier (TC 2.A.69) family.</text>
</comment>
<keyword evidence="5 8" id="KW-0812">Transmembrane</keyword>
<evidence type="ECO:0000256" key="3">
    <source>
        <dbReference type="ARBA" id="ARBA00022448"/>
    </source>
</evidence>
<feature type="transmembrane region" description="Helical" evidence="8">
    <location>
        <begin position="194"/>
        <end position="211"/>
    </location>
</feature>
<name>A0A1C3JMF9_9GAMM</name>
<feature type="transmembrane region" description="Helical" evidence="8">
    <location>
        <begin position="167"/>
        <end position="188"/>
    </location>
</feature>
<dbReference type="Proteomes" id="UP000092840">
    <property type="component" value="Unassembled WGS sequence"/>
</dbReference>
<reference evidence="9 12" key="2">
    <citation type="submission" date="2016-06" db="EMBL/GenBank/DDBJ databases">
        <authorList>
            <person name="Kjaerup R.B."/>
            <person name="Dalgaard T.S."/>
            <person name="Juul-Madsen H.R."/>
        </authorList>
    </citation>
    <scope>NUCLEOTIDE SEQUENCE [LARGE SCALE GENOMIC DNA]</scope>
    <source>
        <strain evidence="9 12">CECT 5115</strain>
    </source>
</reference>
<reference evidence="10 11" key="1">
    <citation type="submission" date="2016-06" db="EMBL/GenBank/DDBJ databases">
        <authorList>
            <person name="Rodrigo-Torres L."/>
            <person name="Arahal D.R."/>
        </authorList>
    </citation>
    <scope>NUCLEOTIDE SEQUENCE [LARGE SCALE GENOMIC DNA]</scope>
    <source>
        <strain evidence="10 11">CECT 5116</strain>
    </source>
</reference>
<dbReference type="EMBL" id="FLRA01000002">
    <property type="protein sequence ID" value="SBT16307.1"/>
    <property type="molecule type" value="Genomic_DNA"/>
</dbReference>
<evidence type="ECO:0000256" key="6">
    <source>
        <dbReference type="ARBA" id="ARBA00022989"/>
    </source>
</evidence>
<evidence type="ECO:0000256" key="8">
    <source>
        <dbReference type="SAM" id="Phobius"/>
    </source>
</evidence>
<dbReference type="Proteomes" id="UP000092871">
    <property type="component" value="Unassembled WGS sequence"/>
</dbReference>
<dbReference type="Gene3D" id="1.20.1530.20">
    <property type="match status" value="1"/>
</dbReference>
<organism evidence="9 12">
    <name type="scientific">Marinomonas gallaica</name>
    <dbReference type="NCBI Taxonomy" id="1806667"/>
    <lineage>
        <taxon>Bacteria</taxon>
        <taxon>Pseudomonadati</taxon>
        <taxon>Pseudomonadota</taxon>
        <taxon>Gammaproteobacteria</taxon>
        <taxon>Oceanospirillales</taxon>
        <taxon>Oceanospirillaceae</taxon>
        <taxon>Marinomonas</taxon>
    </lineage>
</organism>
<evidence type="ECO:0000313" key="10">
    <source>
        <dbReference type="EMBL" id="SBT21355.1"/>
    </source>
</evidence>
<evidence type="ECO:0000256" key="2">
    <source>
        <dbReference type="ARBA" id="ARBA00010145"/>
    </source>
</evidence>
<feature type="transmembrane region" description="Helical" evidence="8">
    <location>
        <begin position="283"/>
        <end position="303"/>
    </location>
</feature>
<dbReference type="EMBL" id="FLRB01000012">
    <property type="protein sequence ID" value="SBT21355.1"/>
    <property type="molecule type" value="Genomic_DNA"/>
</dbReference>
<dbReference type="PANTHER" id="PTHR36838:SF4">
    <property type="entry name" value="AUXIN EFFLUX CARRIER FAMILY PROTEIN"/>
    <property type="match status" value="1"/>
</dbReference>
<keyword evidence="3" id="KW-0813">Transport</keyword>
<keyword evidence="6 8" id="KW-1133">Transmembrane helix</keyword>
<feature type="transmembrane region" description="Helical" evidence="8">
    <location>
        <begin position="223"/>
        <end position="247"/>
    </location>
</feature>
<evidence type="ECO:0000313" key="9">
    <source>
        <dbReference type="EMBL" id="SBT16307.1"/>
    </source>
</evidence>
<feature type="transmembrane region" description="Helical" evidence="8">
    <location>
        <begin position="121"/>
        <end position="146"/>
    </location>
</feature>
<evidence type="ECO:0000313" key="11">
    <source>
        <dbReference type="Proteomes" id="UP000092840"/>
    </source>
</evidence>
<evidence type="ECO:0000256" key="7">
    <source>
        <dbReference type="ARBA" id="ARBA00023136"/>
    </source>
</evidence>
<evidence type="ECO:0000256" key="4">
    <source>
        <dbReference type="ARBA" id="ARBA00022475"/>
    </source>
</evidence>
<evidence type="ECO:0000313" key="12">
    <source>
        <dbReference type="Proteomes" id="UP000092871"/>
    </source>
</evidence>
<feature type="transmembrane region" description="Helical" evidence="8">
    <location>
        <begin position="66"/>
        <end position="86"/>
    </location>
</feature>
<keyword evidence="4" id="KW-1003">Cell membrane</keyword>
<dbReference type="PANTHER" id="PTHR36838">
    <property type="entry name" value="AUXIN EFFLUX CARRIER FAMILY PROTEIN"/>
    <property type="match status" value="1"/>
</dbReference>
<dbReference type="AlphaFoldDB" id="A0A1C3JMF9"/>
<dbReference type="InterPro" id="IPR004776">
    <property type="entry name" value="Mem_transp_PIN-like"/>
</dbReference>
<gene>
    <name evidence="9" type="ORF">MGA5115_00387</name>
    <name evidence="10" type="ORF">MGA5116_01948</name>
</gene>
<dbReference type="InterPro" id="IPR038770">
    <property type="entry name" value="Na+/solute_symporter_sf"/>
</dbReference>
<sequence>MALFEAILPVFLLLVMGVLLQRQRFPFDGFWQGVDKLVYWCLFPALLFSKTSVIDFSNPMLGRYGLVLVSALLVTAAIIMLLARLLHVPNPTATSMLQASVRFNTFITLALAERLYGAEGLVYAALGAAVLIPSVNVFLVVTMVSMHGQRQQSLLKLISKELLKNPLIMAIVLGLGLNAMGLTPIPIASDMAQMLAQATLPLVLLAVGAGVRLTTIRAVGATFWLSAFGRFLIFPGVVLVMCGWLGISGLPAYVALLFGIVPTATSAYALAKQLGGDADRMAAFITLQTAMSLVTVPLSIALAHRLLG</sequence>
<evidence type="ECO:0000256" key="1">
    <source>
        <dbReference type="ARBA" id="ARBA00004651"/>
    </source>
</evidence>
<evidence type="ECO:0000256" key="5">
    <source>
        <dbReference type="ARBA" id="ARBA00022692"/>
    </source>
</evidence>
<accession>A0A1C3JMF9</accession>
<dbReference type="RefSeq" id="WP_067030988.1">
    <property type="nucleotide sequence ID" value="NZ_FLRA01000002.1"/>
</dbReference>
<keyword evidence="7 8" id="KW-0472">Membrane</keyword>
<dbReference type="GO" id="GO:0055085">
    <property type="term" value="P:transmembrane transport"/>
    <property type="evidence" value="ECO:0007669"/>
    <property type="project" value="InterPro"/>
</dbReference>
<feature type="transmembrane region" description="Helical" evidence="8">
    <location>
        <begin position="37"/>
        <end position="54"/>
    </location>
</feature>
<proteinExistence type="inferred from homology"/>
<comment type="subcellular location">
    <subcellularLocation>
        <location evidence="1">Cell membrane</location>
        <topology evidence="1">Multi-pass membrane protein</topology>
    </subcellularLocation>
</comment>
<dbReference type="GO" id="GO:0005886">
    <property type="term" value="C:plasma membrane"/>
    <property type="evidence" value="ECO:0007669"/>
    <property type="project" value="UniProtKB-SubCell"/>
</dbReference>
<protein>
    <submittedName>
        <fullName evidence="9">Membrane transport protein</fullName>
    </submittedName>
</protein>
<feature type="transmembrane region" description="Helical" evidence="8">
    <location>
        <begin position="253"/>
        <end position="271"/>
    </location>
</feature>
<dbReference type="Pfam" id="PF03547">
    <property type="entry name" value="Mem_trans"/>
    <property type="match status" value="1"/>
</dbReference>